<gene>
    <name evidence="9" type="primary">aph1b</name>
</gene>
<evidence type="ECO:0000256" key="7">
    <source>
        <dbReference type="RuleBase" id="RU369072"/>
    </source>
</evidence>
<keyword evidence="3 7" id="KW-0812">Transmembrane</keyword>
<dbReference type="PANTHER" id="PTHR12889">
    <property type="entry name" value="GAMMA-SECRETASE SUBUNIT APH-1"/>
    <property type="match status" value="1"/>
</dbReference>
<proteinExistence type="inferred from homology"/>
<evidence type="ECO:0000256" key="4">
    <source>
        <dbReference type="ARBA" id="ARBA00022976"/>
    </source>
</evidence>
<evidence type="ECO:0000313" key="9">
    <source>
        <dbReference type="RefSeq" id="XP_010780465.1"/>
    </source>
</evidence>
<comment type="subcellular location">
    <subcellularLocation>
        <location evidence="1 7">Membrane</location>
        <topology evidence="1 7">Multi-pass membrane protein</topology>
    </subcellularLocation>
</comment>
<feature type="transmembrane region" description="Helical" evidence="7">
    <location>
        <begin position="35"/>
        <end position="59"/>
    </location>
</feature>
<name>A0A6I9NZA3_9TELE</name>
<dbReference type="OrthoDB" id="6507463at2759"/>
<sequence>MTAAVFFGCTFIAFGPAIALFLFTIARDPLRVIFLIAGAFFWLVSLLLASLVWFISVQISNKESVAQQKGLLIFGVVLSVLLQETFRFAYYKLLNFVGASGCPRLSDLTTHYFSSCGGVDSGSLRQAKAVTASPQTTKTLAVASSLLSPTASQNCFHYTFMLTHFSRLLPQTFQNPEYVASLVPTYVILFVMGIWAFYSAGGSLRNLKLCLTCKDKDFLLANHRPR</sequence>
<dbReference type="GO" id="GO:0007219">
    <property type="term" value="P:Notch signaling pathway"/>
    <property type="evidence" value="ECO:0007669"/>
    <property type="project" value="UniProtKB-UniRule"/>
</dbReference>
<comment type="similarity">
    <text evidence="2 7">Belongs to the APH-1 family.</text>
</comment>
<dbReference type="InterPro" id="IPR009294">
    <property type="entry name" value="Aph-1"/>
</dbReference>
<reference evidence="9" key="1">
    <citation type="submission" date="2025-08" db="UniProtKB">
        <authorList>
            <consortium name="RefSeq"/>
        </authorList>
    </citation>
    <scope>IDENTIFICATION</scope>
    <source>
        <tissue evidence="9">Muscle</tissue>
    </source>
</reference>
<evidence type="ECO:0000256" key="5">
    <source>
        <dbReference type="ARBA" id="ARBA00022989"/>
    </source>
</evidence>
<dbReference type="Pfam" id="PF06105">
    <property type="entry name" value="Aph-1"/>
    <property type="match status" value="1"/>
</dbReference>
<dbReference type="KEGG" id="ncc:104954951"/>
<comment type="caution">
    <text evidence="7">Lacks conserved residue(s) required for the propagation of feature annotation.</text>
</comment>
<dbReference type="CTD" id="83464"/>
<keyword evidence="5 7" id="KW-1133">Transmembrane helix</keyword>
<organism evidence="8 9">
    <name type="scientific">Notothenia coriiceps</name>
    <name type="common">black rockcod</name>
    <dbReference type="NCBI Taxonomy" id="8208"/>
    <lineage>
        <taxon>Eukaryota</taxon>
        <taxon>Metazoa</taxon>
        <taxon>Chordata</taxon>
        <taxon>Craniata</taxon>
        <taxon>Vertebrata</taxon>
        <taxon>Euteleostomi</taxon>
        <taxon>Actinopterygii</taxon>
        <taxon>Neopterygii</taxon>
        <taxon>Teleostei</taxon>
        <taxon>Neoteleostei</taxon>
        <taxon>Acanthomorphata</taxon>
        <taxon>Eupercaria</taxon>
        <taxon>Perciformes</taxon>
        <taxon>Notothenioidei</taxon>
        <taxon>Nototheniidae</taxon>
        <taxon>Notothenia</taxon>
    </lineage>
</organism>
<accession>A0A6I9NZA3</accession>
<protein>
    <recommendedName>
        <fullName evidence="7">Gamma-secretase subunit APH-1</fullName>
        <shortName evidence="7">APH-1</shortName>
    </recommendedName>
</protein>
<evidence type="ECO:0000256" key="3">
    <source>
        <dbReference type="ARBA" id="ARBA00022692"/>
    </source>
</evidence>
<comment type="subunit">
    <text evidence="7">Component of the gamma-secretase complex.</text>
</comment>
<dbReference type="Proteomes" id="UP000504611">
    <property type="component" value="Unplaced"/>
</dbReference>
<dbReference type="RefSeq" id="XP_010780465.1">
    <property type="nucleotide sequence ID" value="XM_010782163.1"/>
</dbReference>
<dbReference type="AlphaFoldDB" id="A0A6I9NZA3"/>
<evidence type="ECO:0000256" key="2">
    <source>
        <dbReference type="ARBA" id="ARBA00005577"/>
    </source>
</evidence>
<evidence type="ECO:0000313" key="8">
    <source>
        <dbReference type="Proteomes" id="UP000504611"/>
    </source>
</evidence>
<feature type="transmembrane region" description="Helical" evidence="7">
    <location>
        <begin position="178"/>
        <end position="198"/>
    </location>
</feature>
<keyword evidence="4 7" id="KW-0914">Notch signaling pathway</keyword>
<feature type="transmembrane region" description="Helical" evidence="7">
    <location>
        <begin position="71"/>
        <end position="90"/>
    </location>
</feature>
<dbReference type="GO" id="GO:0070765">
    <property type="term" value="C:gamma-secretase complex"/>
    <property type="evidence" value="ECO:0007669"/>
    <property type="project" value="UniProtKB-UniRule"/>
</dbReference>
<keyword evidence="8" id="KW-1185">Reference proteome</keyword>
<evidence type="ECO:0000256" key="6">
    <source>
        <dbReference type="ARBA" id="ARBA00023136"/>
    </source>
</evidence>
<comment type="function">
    <text evidence="7">Potential subunit of the gamma-secretase complex, an endoprotease complex that catalyzes the intramembrane cleavage of integral proteins such as Notch receptors.</text>
</comment>
<keyword evidence="6 7" id="KW-0472">Membrane</keyword>
<evidence type="ECO:0000256" key="1">
    <source>
        <dbReference type="ARBA" id="ARBA00004141"/>
    </source>
</evidence>
<dbReference type="GO" id="GO:0016485">
    <property type="term" value="P:protein processing"/>
    <property type="evidence" value="ECO:0007669"/>
    <property type="project" value="UniProtKB-UniRule"/>
</dbReference>